<gene>
    <name evidence="4" type="primary">rps19e</name>
    <name evidence="5" type="ORF">SAMN05444271_1254</name>
</gene>
<dbReference type="OrthoDB" id="371836at2157"/>
<dbReference type="EMBL" id="FNYR01000025">
    <property type="protein sequence ID" value="SEJ14735.1"/>
    <property type="molecule type" value="Genomic_DNA"/>
</dbReference>
<sequence length="151" mass="17003">MVTLYDVPAEEFIDELADRLADRLEAPDWVEFTKTGQDRELPPQQEDFWETRGASLLRKVAMNGPIGVERLATEYGGTKDGSNRYSVAPANHVSGSKKIIREVLIQLEDEDLLQTAQGEGRRTTAEGDSFLDEVAQDVFESLDRPELERYA</sequence>
<dbReference type="Proteomes" id="UP000198888">
    <property type="component" value="Unassembled WGS sequence"/>
</dbReference>
<dbReference type="GO" id="GO:0000028">
    <property type="term" value="P:ribosomal small subunit assembly"/>
    <property type="evidence" value="ECO:0007669"/>
    <property type="project" value="TreeGrafter"/>
</dbReference>
<name>A0A1H6WQX6_9EURY</name>
<reference evidence="5 6" key="1">
    <citation type="submission" date="2016-10" db="EMBL/GenBank/DDBJ databases">
        <authorList>
            <person name="de Groot N.N."/>
        </authorList>
    </citation>
    <scope>NUCLEOTIDE SEQUENCE [LARGE SCALE GENOMIC DNA]</scope>
    <source>
        <strain evidence="5 6">DSM 22187</strain>
    </source>
</reference>
<proteinExistence type="inferred from homology"/>
<dbReference type="GO" id="GO:0003735">
    <property type="term" value="F:structural constituent of ribosome"/>
    <property type="evidence" value="ECO:0007669"/>
    <property type="project" value="InterPro"/>
</dbReference>
<evidence type="ECO:0000256" key="4">
    <source>
        <dbReference type="HAMAP-Rule" id="MF_01474"/>
    </source>
</evidence>
<dbReference type="HAMAP" id="MF_01474">
    <property type="entry name" value="Ribosomal_eS19"/>
    <property type="match status" value="1"/>
</dbReference>
<dbReference type="InterPro" id="IPR036390">
    <property type="entry name" value="WH_DNA-bd_sf"/>
</dbReference>
<evidence type="ECO:0000256" key="2">
    <source>
        <dbReference type="ARBA" id="ARBA00022980"/>
    </source>
</evidence>
<dbReference type="AlphaFoldDB" id="A0A1H6WQX6"/>
<evidence type="ECO:0000313" key="5">
    <source>
        <dbReference type="EMBL" id="SEJ14735.1"/>
    </source>
</evidence>
<dbReference type="KEGG" id="hae:halTADL_0985"/>
<accession>A0A2H4Q090</accession>
<dbReference type="PANTHER" id="PTHR11710:SF0">
    <property type="entry name" value="40S RIBOSOMAL PROTEIN S19"/>
    <property type="match status" value="1"/>
</dbReference>
<keyword evidence="6" id="KW-1185">Reference proteome</keyword>
<dbReference type="GeneID" id="35001799"/>
<dbReference type="SUPFAM" id="SSF46785">
    <property type="entry name" value="Winged helix' DNA-binding domain"/>
    <property type="match status" value="1"/>
</dbReference>
<dbReference type="InterPro" id="IPR001266">
    <property type="entry name" value="Ribosomal_eS19"/>
</dbReference>
<evidence type="ECO:0000256" key="3">
    <source>
        <dbReference type="ARBA" id="ARBA00023274"/>
    </source>
</evidence>
<evidence type="ECO:0000256" key="1">
    <source>
        <dbReference type="ARBA" id="ARBA00010014"/>
    </source>
</evidence>
<keyword evidence="3 4" id="KW-0687">Ribonucleoprotein</keyword>
<comment type="subunit">
    <text evidence="4">Part of the 30S ribosomal subunit.</text>
</comment>
<dbReference type="InterPro" id="IPR036388">
    <property type="entry name" value="WH-like_DNA-bd_sf"/>
</dbReference>
<dbReference type="RefSeq" id="WP_089673313.1">
    <property type="nucleotide sequence ID" value="NZ_CP024845.1"/>
</dbReference>
<dbReference type="Gene3D" id="1.10.10.10">
    <property type="entry name" value="Winged helix-like DNA-binding domain superfamily/Winged helix DNA-binding domain"/>
    <property type="match status" value="1"/>
</dbReference>
<keyword evidence="2 4" id="KW-0689">Ribosomal protein</keyword>
<organism evidence="5 6">
    <name type="scientific">Halohasta litchfieldiae</name>
    <dbReference type="NCBI Taxonomy" id="1073996"/>
    <lineage>
        <taxon>Archaea</taxon>
        <taxon>Methanobacteriati</taxon>
        <taxon>Methanobacteriota</taxon>
        <taxon>Stenosarchaea group</taxon>
        <taxon>Halobacteria</taxon>
        <taxon>Halobacteriales</taxon>
        <taxon>Haloferacaceae</taxon>
        <taxon>Halohasta</taxon>
    </lineage>
</organism>
<comment type="function">
    <text evidence="4">May be involved in maturation of the 30S ribosomal subunit.</text>
</comment>
<accession>A0A1H6WQX6</accession>
<dbReference type="GO" id="GO:0022627">
    <property type="term" value="C:cytosolic small ribosomal subunit"/>
    <property type="evidence" value="ECO:0007669"/>
    <property type="project" value="TreeGrafter"/>
</dbReference>
<dbReference type="PANTHER" id="PTHR11710">
    <property type="entry name" value="40S RIBOSOMAL PROTEIN S19"/>
    <property type="match status" value="1"/>
</dbReference>
<dbReference type="SMART" id="SM01413">
    <property type="entry name" value="Ribosomal_S19e"/>
    <property type="match status" value="1"/>
</dbReference>
<dbReference type="GO" id="GO:0003723">
    <property type="term" value="F:RNA binding"/>
    <property type="evidence" value="ECO:0007669"/>
    <property type="project" value="TreeGrafter"/>
</dbReference>
<dbReference type="Pfam" id="PF01090">
    <property type="entry name" value="Ribosomal_S19e"/>
    <property type="match status" value="1"/>
</dbReference>
<comment type="similarity">
    <text evidence="1 4">Belongs to the eukaryotic ribosomal protein eS19 family.</text>
</comment>
<dbReference type="NCBIfam" id="NF006811">
    <property type="entry name" value="PRK09333.1"/>
    <property type="match status" value="1"/>
</dbReference>
<dbReference type="GO" id="GO:0006412">
    <property type="term" value="P:translation"/>
    <property type="evidence" value="ECO:0007669"/>
    <property type="project" value="UniProtKB-UniRule"/>
</dbReference>
<protein>
    <recommendedName>
        <fullName evidence="4">Small ribosomal subunit protein eS19</fullName>
    </recommendedName>
</protein>
<dbReference type="STRING" id="1073996.SAMN05444271_1254"/>
<dbReference type="InterPro" id="IPR027548">
    <property type="entry name" value="Ribosomal_eS19_archaeal"/>
</dbReference>
<evidence type="ECO:0000313" key="6">
    <source>
        <dbReference type="Proteomes" id="UP000198888"/>
    </source>
</evidence>